<dbReference type="EMBL" id="CP017637">
    <property type="protein sequence ID" value="APG08251.1"/>
    <property type="molecule type" value="Genomic_DNA"/>
</dbReference>
<evidence type="ECO:0000259" key="2">
    <source>
        <dbReference type="Pfam" id="PF05360"/>
    </source>
</evidence>
<evidence type="ECO:0000313" key="9">
    <source>
        <dbReference type="Proteomes" id="UP000193335"/>
    </source>
</evidence>
<evidence type="ECO:0000256" key="1">
    <source>
        <dbReference type="SAM" id="Phobius"/>
    </source>
</evidence>
<dbReference type="EMBL" id="NAFL01000273">
    <property type="protein sequence ID" value="OSJ27641.1"/>
    <property type="molecule type" value="Genomic_DNA"/>
</dbReference>
<evidence type="ECO:0000313" key="4">
    <source>
        <dbReference type="EMBL" id="KGT81002.1"/>
    </source>
</evidence>
<evidence type="ECO:0000313" key="10">
    <source>
        <dbReference type="Proteomes" id="UP001549291"/>
    </source>
</evidence>
<keyword evidence="10" id="KW-1185">Reference proteome</keyword>
<dbReference type="eggNOG" id="COG4298">
    <property type="taxonomic scope" value="Bacteria"/>
</dbReference>
<evidence type="ECO:0000313" key="3">
    <source>
        <dbReference type="EMBL" id="APG08251.1"/>
    </source>
</evidence>
<evidence type="ECO:0000313" key="8">
    <source>
        <dbReference type="Proteomes" id="UP000181962"/>
    </source>
</evidence>
<dbReference type="PANTHER" id="PTHR37290">
    <property type="entry name" value="INNER MEMBRANE PROTEIN YIAA-RELATED"/>
    <property type="match status" value="1"/>
</dbReference>
<sequence length="91" mass="10182">MNQNGQPHSSAWVTFTYASFAASAFLVAIGIFFLPIDLWMKGYLTMGIVMLIQTCITLTKTVRDNHESSRLVNRIEDAKAERLLMEVSKAA</sequence>
<feature type="transmembrane region" description="Helical" evidence="1">
    <location>
        <begin position="12"/>
        <end position="36"/>
    </location>
</feature>
<reference evidence="5 10" key="4">
    <citation type="submission" date="2024-06" db="EMBL/GenBank/DDBJ databases">
        <title>Genomic Encyclopedia of Type Strains, Phase V (KMG-V): Genome sequencing to study the core and pangenomes of soil and plant-associated prokaryotes.</title>
        <authorList>
            <person name="Whitman W."/>
        </authorList>
    </citation>
    <scope>NUCLEOTIDE SEQUENCE [LARGE SCALE GENOMIC DNA]</scope>
    <source>
        <strain evidence="5 10">USDA 160</strain>
    </source>
</reference>
<dbReference type="AlphaFoldDB" id="A0A0A3Y2U4"/>
<dbReference type="OrthoDB" id="163792at2"/>
<dbReference type="GO" id="GO:0006974">
    <property type="term" value="P:DNA damage response"/>
    <property type="evidence" value="ECO:0007669"/>
    <property type="project" value="TreeGrafter"/>
</dbReference>
<dbReference type="InterPro" id="IPR038972">
    <property type="entry name" value="YiaA-like"/>
</dbReference>
<dbReference type="Pfam" id="PF05360">
    <property type="entry name" value="YiaAB"/>
    <property type="match status" value="1"/>
</dbReference>
<dbReference type="Proteomes" id="UP000181962">
    <property type="component" value="Chromosome"/>
</dbReference>
<proteinExistence type="predicted"/>
<reference evidence="6 9" key="3">
    <citation type="submission" date="2017-03" db="EMBL/GenBank/DDBJ databases">
        <title>Whole genome sequences of fourteen strains of Bradyrhizobium canariense and one strain of Bradyrhizobium japonicum isolated from Lupinus (Papilionoideae: Genisteae) species in Algeria.</title>
        <authorList>
            <person name="Crovadore J."/>
            <person name="Chekireb D."/>
            <person name="Brachmann A."/>
            <person name="Chablais R."/>
            <person name="Cochard B."/>
            <person name="Lefort F."/>
        </authorList>
    </citation>
    <scope>NUCLEOTIDE SEQUENCE [LARGE SCALE GENOMIC DNA]</scope>
    <source>
        <strain evidence="6 9">UBMA197</strain>
    </source>
</reference>
<dbReference type="PATRIC" id="fig|375.37.peg.1238"/>
<dbReference type="STRING" id="375.BKD09_RS07920"/>
<dbReference type="Proteomes" id="UP001549291">
    <property type="component" value="Unassembled WGS sequence"/>
</dbReference>
<keyword evidence="1" id="KW-0812">Transmembrane</keyword>
<name>A0A0A3Y2U4_BRAJP</name>
<reference evidence="4 7" key="1">
    <citation type="submission" date="2014-09" db="EMBL/GenBank/DDBJ databases">
        <title>Draft genome of Bradyrhizobium japonicum Is-34.</title>
        <authorList>
            <person name="Tsurumaru H."/>
            <person name="Yamakawa T."/>
            <person name="Hashimoto S."/>
            <person name="Okizaki K."/>
            <person name="Kanesaki Y."/>
            <person name="Yoshikawa H."/>
            <person name="Yajima S."/>
        </authorList>
    </citation>
    <scope>NUCLEOTIDE SEQUENCE [LARGE SCALE GENOMIC DNA]</scope>
    <source>
        <strain evidence="4 7">Is-34</strain>
    </source>
</reference>
<dbReference type="RefSeq" id="WP_014491840.1">
    <property type="nucleotide sequence ID" value="NZ_BJNK01000021.1"/>
</dbReference>
<evidence type="ECO:0000313" key="7">
    <source>
        <dbReference type="Proteomes" id="UP000030377"/>
    </source>
</evidence>
<evidence type="ECO:0000313" key="5">
    <source>
        <dbReference type="EMBL" id="MET4717997.1"/>
    </source>
</evidence>
<reference evidence="3 8" key="2">
    <citation type="submission" date="2016-11" db="EMBL/GenBank/DDBJ databases">
        <title>Complete Genome Sequence of Bradyrhizobium sp. strain J5, an isolated from soybean nodule in Hokkaido.</title>
        <authorList>
            <person name="Kanehara K."/>
        </authorList>
    </citation>
    <scope>NUCLEOTIDE SEQUENCE [LARGE SCALE GENOMIC DNA]</scope>
    <source>
        <strain evidence="3 8">J5</strain>
    </source>
</reference>
<dbReference type="GO" id="GO:0005886">
    <property type="term" value="C:plasma membrane"/>
    <property type="evidence" value="ECO:0007669"/>
    <property type="project" value="TreeGrafter"/>
</dbReference>
<evidence type="ECO:0000313" key="6">
    <source>
        <dbReference type="EMBL" id="OSJ27641.1"/>
    </source>
</evidence>
<accession>A0A0A3Y2U4</accession>
<gene>
    <name evidence="5" type="ORF">ABIF63_002103</name>
    <name evidence="3" type="ORF">BKD09_07920</name>
    <name evidence="6" type="ORF">BSZ19_33360</name>
    <name evidence="4" type="ORF">MA20_06245</name>
</gene>
<dbReference type="KEGG" id="bjp:RN69_08310"/>
<organism evidence="4 7">
    <name type="scientific">Bradyrhizobium japonicum</name>
    <dbReference type="NCBI Taxonomy" id="375"/>
    <lineage>
        <taxon>Bacteria</taxon>
        <taxon>Pseudomonadati</taxon>
        <taxon>Pseudomonadota</taxon>
        <taxon>Alphaproteobacteria</taxon>
        <taxon>Hyphomicrobiales</taxon>
        <taxon>Nitrobacteraceae</taxon>
        <taxon>Bradyrhizobium</taxon>
    </lineage>
</organism>
<feature type="domain" description="YiaAB two helix" evidence="2">
    <location>
        <begin position="12"/>
        <end position="64"/>
    </location>
</feature>
<dbReference type="InterPro" id="IPR008024">
    <property type="entry name" value="YiaAB"/>
</dbReference>
<dbReference type="EMBL" id="JBEPTQ010000002">
    <property type="protein sequence ID" value="MET4717997.1"/>
    <property type="molecule type" value="Genomic_DNA"/>
</dbReference>
<dbReference type="EMBL" id="JRPN01000003">
    <property type="protein sequence ID" value="KGT81002.1"/>
    <property type="molecule type" value="Genomic_DNA"/>
</dbReference>
<dbReference type="GeneID" id="92964350"/>
<dbReference type="PANTHER" id="PTHR37290:SF1">
    <property type="entry name" value="INNER MEMBRANE PROTEIN YIAA"/>
    <property type="match status" value="1"/>
</dbReference>
<dbReference type="Proteomes" id="UP000030377">
    <property type="component" value="Unassembled WGS sequence"/>
</dbReference>
<keyword evidence="1" id="KW-0472">Membrane</keyword>
<dbReference type="Proteomes" id="UP000193335">
    <property type="component" value="Unassembled WGS sequence"/>
</dbReference>
<keyword evidence="1" id="KW-1133">Transmembrane helix</keyword>
<protein>
    <submittedName>
        <fullName evidence="4">YiaAB two helix domain-containing protein</fullName>
    </submittedName>
</protein>